<dbReference type="RefSeq" id="WP_048316454.1">
    <property type="nucleotide sequence ID" value="NZ_CAJLDJ010000016.1"/>
</dbReference>
<dbReference type="InterPro" id="IPR010992">
    <property type="entry name" value="IHF-like_DNA-bd_dom_sf"/>
</dbReference>
<dbReference type="Pfam" id="PF18291">
    <property type="entry name" value="HU-HIG"/>
    <property type="match status" value="1"/>
</dbReference>
<organism evidence="4 5">
    <name type="scientific">Parabacteroides goldsteinii</name>
    <dbReference type="NCBI Taxonomy" id="328812"/>
    <lineage>
        <taxon>Bacteria</taxon>
        <taxon>Pseudomonadati</taxon>
        <taxon>Bacteroidota</taxon>
        <taxon>Bacteroidia</taxon>
        <taxon>Bacteroidales</taxon>
        <taxon>Tannerellaceae</taxon>
        <taxon>Parabacteroides</taxon>
    </lineage>
</organism>
<evidence type="ECO:0000256" key="2">
    <source>
        <dbReference type="SAM" id="MobiDB-lite"/>
    </source>
</evidence>
<accession>A0A0J6CGV0</accession>
<dbReference type="Proteomes" id="UP000036166">
    <property type="component" value="Unassembled WGS sequence"/>
</dbReference>
<evidence type="ECO:0000256" key="1">
    <source>
        <dbReference type="ARBA" id="ARBA00023125"/>
    </source>
</evidence>
<name>A0A0J6CGV0_9BACT</name>
<evidence type="ECO:0000313" key="5">
    <source>
        <dbReference type="Proteomes" id="UP000036166"/>
    </source>
</evidence>
<evidence type="ECO:0000313" key="4">
    <source>
        <dbReference type="EMBL" id="KMM32428.1"/>
    </source>
</evidence>
<feature type="domain" description="HU" evidence="3">
    <location>
        <begin position="1"/>
        <end position="125"/>
    </location>
</feature>
<dbReference type="SUPFAM" id="SSF47729">
    <property type="entry name" value="IHF-like DNA-binding proteins"/>
    <property type="match status" value="1"/>
</dbReference>
<dbReference type="InterPro" id="IPR005902">
    <property type="entry name" value="HU_DNA-bd_put"/>
</dbReference>
<dbReference type="Gene3D" id="1.10.10.10">
    <property type="entry name" value="Winged helix-like DNA-binding domain superfamily/Winged helix DNA-binding domain"/>
    <property type="match status" value="1"/>
</dbReference>
<dbReference type="Gene3D" id="4.10.520.10">
    <property type="entry name" value="IHF-like DNA-binding proteins"/>
    <property type="match status" value="1"/>
</dbReference>
<proteinExistence type="predicted"/>
<dbReference type="NCBIfam" id="TIGR01201">
    <property type="entry name" value="HU_rel"/>
    <property type="match status" value="1"/>
</dbReference>
<gene>
    <name evidence="4" type="ORF">ACM15_17350</name>
</gene>
<dbReference type="InterPro" id="IPR041607">
    <property type="entry name" value="HU-HIG"/>
</dbReference>
<comment type="caution">
    <text evidence="4">The sequence shown here is derived from an EMBL/GenBank/DDBJ whole genome shotgun (WGS) entry which is preliminary data.</text>
</comment>
<dbReference type="GO" id="GO:0003677">
    <property type="term" value="F:DNA binding"/>
    <property type="evidence" value="ECO:0007669"/>
    <property type="project" value="UniProtKB-KW"/>
</dbReference>
<protein>
    <recommendedName>
        <fullName evidence="3">HU domain-containing protein</fullName>
    </recommendedName>
</protein>
<keyword evidence="1" id="KW-0238">DNA-binding</keyword>
<dbReference type="PATRIC" id="fig|328812.4.peg.4499"/>
<dbReference type="AlphaFoldDB" id="A0A0J6CGV0"/>
<dbReference type="InterPro" id="IPR036388">
    <property type="entry name" value="WH-like_DNA-bd_sf"/>
</dbReference>
<reference evidence="4 5" key="1">
    <citation type="submission" date="2015-06" db="EMBL/GenBank/DDBJ databases">
        <title>Draft Genome Sequence of Parabacteroides goldsteinii with Putative Novel Metallo-Beta-Lactamases Isolated from a Blood Culture from a Human Patient.</title>
        <authorList>
            <person name="Krogh T.J."/>
            <person name="Agergaard C.N."/>
            <person name="Moller-Jensen J."/>
            <person name="Justesen U.S."/>
        </authorList>
    </citation>
    <scope>NUCLEOTIDE SEQUENCE [LARGE SCALE GENOMIC DNA]</scope>
    <source>
        <strain evidence="4 5">910340</strain>
    </source>
</reference>
<dbReference type="EMBL" id="LFJV01000061">
    <property type="protein sequence ID" value="KMM32428.1"/>
    <property type="molecule type" value="Genomic_DNA"/>
</dbReference>
<evidence type="ECO:0000259" key="3">
    <source>
        <dbReference type="Pfam" id="PF18291"/>
    </source>
</evidence>
<sequence length="201" mass="23035">MCARYRMVRNPNPTGDKKKQALHPRVVPYGTIRTNDLIEEAEARSGMSGADLKGALRVIADVMASRLDQGYNVELEELGFFSVSLSSRPVMDKKEIRSESIHFKNVNFRCGKYLKNKLKTMDLERMPEGKGVLPPFEERVHRLTEYLEKHHYITCGDYRELTGCSKYRALEDLKKLIDEGKLEKNGYRSTRVYSLPSSVEG</sequence>
<feature type="region of interest" description="Disordered" evidence="2">
    <location>
        <begin position="1"/>
        <end position="22"/>
    </location>
</feature>